<dbReference type="Gene3D" id="1.10.238.10">
    <property type="entry name" value="EF-hand"/>
    <property type="match status" value="1"/>
</dbReference>
<accession>A0A2V2VVA2</accession>
<dbReference type="EC" id="4.1.3.4" evidence="3"/>
<reference evidence="8 9" key="1">
    <citation type="journal article" date="2018" name="Microb. Genom.">
        <title>Expanding an expanded genome: long-read sequencing of Trypanosoma cruzi.</title>
        <authorList>
            <person name="Berna L."/>
            <person name="Rodriguez M."/>
            <person name="Chiribao M.L."/>
            <person name="Parodi-Talice A."/>
            <person name="Pita S."/>
            <person name="Rijo G."/>
            <person name="Alvarez-Valin F."/>
            <person name="Robello C."/>
        </authorList>
    </citation>
    <scope>NUCLEOTIDE SEQUENCE [LARGE SCALE GENOMIC DNA]</scope>
    <source>
        <strain evidence="8 9">Dm28c</strain>
    </source>
</reference>
<dbReference type="VEuPathDB" id="TriTrypDB:BCY84_18986"/>
<comment type="pathway">
    <text evidence="1">Metabolic intermediate metabolism; (S)-3-hydroxy-3-methylglutaryl-CoA degradation; acetoacetate from (S)-3-hydroxy-3-methylglutaryl-CoA: step 1/1.</text>
</comment>
<dbReference type="PANTHER" id="PTHR42738:SF7">
    <property type="entry name" value="HYDROXYMETHYLGLUTARYL-COA LYASE"/>
    <property type="match status" value="1"/>
</dbReference>
<evidence type="ECO:0000313" key="8">
    <source>
        <dbReference type="EMBL" id="PWV00312.1"/>
    </source>
</evidence>
<dbReference type="InterPro" id="IPR043594">
    <property type="entry name" value="HMGL"/>
</dbReference>
<keyword evidence="5 8" id="KW-0456">Lyase</keyword>
<evidence type="ECO:0000256" key="2">
    <source>
        <dbReference type="ARBA" id="ARBA00009405"/>
    </source>
</evidence>
<dbReference type="GO" id="GO:0005737">
    <property type="term" value="C:cytoplasm"/>
    <property type="evidence" value="ECO:0007669"/>
    <property type="project" value="UniProtKB-ARBA"/>
</dbReference>
<dbReference type="GO" id="GO:0006552">
    <property type="term" value="P:L-leucine catabolic process"/>
    <property type="evidence" value="ECO:0007669"/>
    <property type="project" value="TreeGrafter"/>
</dbReference>
<dbReference type="InterPro" id="IPR000891">
    <property type="entry name" value="PYR_CT"/>
</dbReference>
<dbReference type="VEuPathDB" id="TriTrypDB:TcBrA4_0123070"/>
<dbReference type="Gene3D" id="3.20.20.70">
    <property type="entry name" value="Aldolase class I"/>
    <property type="match status" value="1"/>
</dbReference>
<dbReference type="VEuPathDB" id="TriTrypDB:Tc_MARK_2590"/>
<dbReference type="PANTHER" id="PTHR42738">
    <property type="entry name" value="HYDROXYMETHYLGLUTARYL-COA LYASE"/>
    <property type="match status" value="1"/>
</dbReference>
<dbReference type="VEuPathDB" id="TriTrypDB:TcCL_NonESM13758"/>
<evidence type="ECO:0000256" key="3">
    <source>
        <dbReference type="ARBA" id="ARBA00012910"/>
    </source>
</evidence>
<dbReference type="GO" id="GO:0046872">
    <property type="term" value="F:metal ion binding"/>
    <property type="evidence" value="ECO:0007669"/>
    <property type="project" value="UniProtKB-KW"/>
</dbReference>
<dbReference type="VEuPathDB" id="TriTrypDB:TcG_02002"/>
<feature type="domain" description="Pyruvate carboxyltransferase" evidence="7">
    <location>
        <begin position="10"/>
        <end position="302"/>
    </location>
</feature>
<comment type="catalytic activity">
    <reaction evidence="6">
        <text>(3S)-3-hydroxy-3-methylglutaryl-CoA = acetoacetate + acetyl-CoA</text>
        <dbReference type="Rhea" id="RHEA:24404"/>
        <dbReference type="ChEBI" id="CHEBI:13705"/>
        <dbReference type="ChEBI" id="CHEBI:43074"/>
        <dbReference type="ChEBI" id="CHEBI:57288"/>
        <dbReference type="EC" id="4.1.3.4"/>
    </reaction>
</comment>
<dbReference type="VEuPathDB" id="TriTrypDB:ECC02_005706"/>
<keyword evidence="4" id="KW-0479">Metal-binding</keyword>
<dbReference type="VEuPathDB" id="TriTrypDB:TcCLB.506635.80"/>
<dbReference type="GO" id="GO:0046951">
    <property type="term" value="P:ketone body biosynthetic process"/>
    <property type="evidence" value="ECO:0007669"/>
    <property type="project" value="TreeGrafter"/>
</dbReference>
<dbReference type="SUPFAM" id="SSF51569">
    <property type="entry name" value="Aldolase"/>
    <property type="match status" value="1"/>
</dbReference>
<dbReference type="AlphaFoldDB" id="A0A2V2VVA2"/>
<evidence type="ECO:0000313" key="9">
    <source>
        <dbReference type="Proteomes" id="UP000246121"/>
    </source>
</evidence>
<gene>
    <name evidence="8" type="ORF">C4B63_7g135</name>
</gene>
<dbReference type="InterPro" id="IPR013785">
    <property type="entry name" value="Aldolase_TIM"/>
</dbReference>
<dbReference type="VEuPathDB" id="TriTrypDB:TCSYLVIO_010959"/>
<sequence>MFSSRFFLAPIRLVECPRDAMQGLSHFIPTAQKILYLNALLKCGFYSIDCASFVSPRAVPQMRDSAEVLAGCNHALLTGEDAPKLSVVVASHSGFKCALETPIVSTIGFPLSCSERFQQLNTKKSIAEALNELTEMQKAVVDTNAALSSSNGMSLELNKKKELLVYLSMSFGNPYGEPCGPEVAEQLVSNLVSIGVRTISLADTIGVSEPQKIHDLFTRLQKKFPDVFFGAHFHSNTATSKEKIIAALKAGCQMIDSALGGMGGCPFANENDLVGNVATETVLQAIDELNLLPSSIDRKQINECVLLKQHIFGVTVKDMLLSQSLRDEKRFFQLCQEHFKLYDVNDTGMLDYEGFRSSMLRVFEELGCDPPSEEKICSSFHKVDVQKLGCITLDAYTMGARRLLMKRLGFFANVKSGETGGSRRIATA</sequence>
<comment type="caution">
    <text evidence="8">The sequence shown here is derived from an EMBL/GenBank/DDBJ whole genome shotgun (WGS) entry which is preliminary data.</text>
</comment>
<dbReference type="VEuPathDB" id="TriTrypDB:TcCL_NonESM13488"/>
<evidence type="ECO:0000256" key="4">
    <source>
        <dbReference type="ARBA" id="ARBA00022723"/>
    </source>
</evidence>
<evidence type="ECO:0000256" key="1">
    <source>
        <dbReference type="ARBA" id="ARBA00005143"/>
    </source>
</evidence>
<dbReference type="VEuPathDB" id="TriTrypDB:TcCLB.508027.129"/>
<dbReference type="UniPathway" id="UPA00896">
    <property type="reaction ID" value="UER00863"/>
</dbReference>
<name>A0A2V2VVA2_TRYCR</name>
<evidence type="ECO:0000259" key="7">
    <source>
        <dbReference type="PROSITE" id="PS50991"/>
    </source>
</evidence>
<dbReference type="VEuPathDB" id="TriTrypDB:C4B63_7g135"/>
<dbReference type="GO" id="GO:0004419">
    <property type="term" value="F:hydroxymethylglutaryl-CoA lyase activity"/>
    <property type="evidence" value="ECO:0007669"/>
    <property type="project" value="UniProtKB-EC"/>
</dbReference>
<organism evidence="8 9">
    <name type="scientific">Trypanosoma cruzi</name>
    <dbReference type="NCBI Taxonomy" id="5693"/>
    <lineage>
        <taxon>Eukaryota</taxon>
        <taxon>Discoba</taxon>
        <taxon>Euglenozoa</taxon>
        <taxon>Kinetoplastea</taxon>
        <taxon>Metakinetoplastina</taxon>
        <taxon>Trypanosomatida</taxon>
        <taxon>Trypanosomatidae</taxon>
        <taxon>Trypanosoma</taxon>
        <taxon>Schizotrypanum</taxon>
    </lineage>
</organism>
<dbReference type="VEuPathDB" id="TriTrypDB:TcCLB.508029.10"/>
<dbReference type="Proteomes" id="UP000246121">
    <property type="component" value="Unassembled WGS sequence"/>
</dbReference>
<dbReference type="VEuPathDB" id="TriTrypDB:TCDM_03611"/>
<comment type="similarity">
    <text evidence="2">Belongs to the HMG-CoA lyase family.</text>
</comment>
<dbReference type="VEuPathDB" id="TriTrypDB:C3747_25g80"/>
<dbReference type="VEuPathDB" id="TriTrypDB:TCDM_03612"/>
<dbReference type="EMBL" id="PRFA01000007">
    <property type="protein sequence ID" value="PWV00312.1"/>
    <property type="molecule type" value="Genomic_DNA"/>
</dbReference>
<evidence type="ECO:0000256" key="6">
    <source>
        <dbReference type="ARBA" id="ARBA00049877"/>
    </source>
</evidence>
<proteinExistence type="inferred from homology"/>
<dbReference type="Pfam" id="PF00682">
    <property type="entry name" value="HMGL-like"/>
    <property type="match status" value="1"/>
</dbReference>
<dbReference type="InterPro" id="IPR011992">
    <property type="entry name" value="EF-hand-dom_pair"/>
</dbReference>
<dbReference type="PROSITE" id="PS50991">
    <property type="entry name" value="PYR_CT"/>
    <property type="match status" value="1"/>
</dbReference>
<dbReference type="SUPFAM" id="SSF47473">
    <property type="entry name" value="EF-hand"/>
    <property type="match status" value="1"/>
</dbReference>
<protein>
    <recommendedName>
        <fullName evidence="3">hydroxymethylglutaryl-CoA lyase</fullName>
        <ecNumber evidence="3">4.1.3.4</ecNumber>
    </recommendedName>
</protein>
<evidence type="ECO:0000256" key="5">
    <source>
        <dbReference type="ARBA" id="ARBA00023239"/>
    </source>
</evidence>